<comment type="caution">
    <text evidence="1">The sequence shown here is derived from an EMBL/GenBank/DDBJ whole genome shotgun (WGS) entry which is preliminary data.</text>
</comment>
<dbReference type="Proteomes" id="UP000263642">
    <property type="component" value="Unassembled WGS sequence"/>
</dbReference>
<name>A0A3D3RIJ0_9PLAN</name>
<dbReference type="AlphaFoldDB" id="A0A3D3RIJ0"/>
<sequence>MQQDVINHYRYAATHYLPLTLNEHFLQNSSIGSPYEKWAKFTNEDFDVLAFTVTNLIRYTTRLIHETESVALKAERRYHEANARSNAYIAPLVEIDCRNRQIGIRVNSDETLTITPFSTETEYEGQVSMHSDANGVTEWWLSTSDADGNQSKHVITKSEYQELTTTLRERAVNLSNRSVLNQLKLTALDECDDLTAANDKFRVLCNSYCSEHEVAMAFDHLHETWWL</sequence>
<dbReference type="EMBL" id="DQAY01000200">
    <property type="protein sequence ID" value="HCO27460.1"/>
    <property type="molecule type" value="Genomic_DNA"/>
</dbReference>
<gene>
    <name evidence="1" type="ORF">DIT97_32325</name>
</gene>
<evidence type="ECO:0000313" key="2">
    <source>
        <dbReference type="Proteomes" id="UP000263642"/>
    </source>
</evidence>
<organism evidence="1 2">
    <name type="scientific">Gimesia maris</name>
    <dbReference type="NCBI Taxonomy" id="122"/>
    <lineage>
        <taxon>Bacteria</taxon>
        <taxon>Pseudomonadati</taxon>
        <taxon>Planctomycetota</taxon>
        <taxon>Planctomycetia</taxon>
        <taxon>Planctomycetales</taxon>
        <taxon>Planctomycetaceae</taxon>
        <taxon>Gimesia</taxon>
    </lineage>
</organism>
<protein>
    <submittedName>
        <fullName evidence="1">Uncharacterized protein</fullName>
    </submittedName>
</protein>
<reference evidence="1 2" key="1">
    <citation type="journal article" date="2018" name="Nat. Biotechnol.">
        <title>A standardized bacterial taxonomy based on genome phylogeny substantially revises the tree of life.</title>
        <authorList>
            <person name="Parks D.H."/>
            <person name="Chuvochina M."/>
            <person name="Waite D.W."/>
            <person name="Rinke C."/>
            <person name="Skarshewski A."/>
            <person name="Chaumeil P.A."/>
            <person name="Hugenholtz P."/>
        </authorList>
    </citation>
    <scope>NUCLEOTIDE SEQUENCE [LARGE SCALE GENOMIC DNA]</scope>
    <source>
        <strain evidence="1">UBA9375</strain>
    </source>
</reference>
<accession>A0A3D3RIJ0</accession>
<evidence type="ECO:0000313" key="1">
    <source>
        <dbReference type="EMBL" id="HCO27460.1"/>
    </source>
</evidence>
<proteinExistence type="predicted"/>